<evidence type="ECO:0000313" key="2">
    <source>
        <dbReference type="EMBL" id="TCS90889.1"/>
    </source>
</evidence>
<dbReference type="InterPro" id="IPR049238">
    <property type="entry name" value="DUF6873"/>
</dbReference>
<dbReference type="RefSeq" id="WP_132026631.1">
    <property type="nucleotide sequence ID" value="NZ_CP068564.1"/>
</dbReference>
<dbReference type="OrthoDB" id="1753686at2"/>
<keyword evidence="3" id="KW-1185">Reference proteome</keyword>
<sequence length="247" mass="28401">MTRNPFIPLKKANTIIIDGRVSDEIMDNLKKLNLNIIPTIECKEVDYPISYHPDIVIHPIDHRTLIIAPNVFEYYEEKLQGLGINLIKGETELGKTYPEDVAYNVGRMEGIAIHNFKYTDEKLKYYLKKQDLKFINVNQGYTKCSMAIIDERAVITADYMISKELKKLGFDTLLINPGYVELPGYDYGFIGGACGNLSINEIFFTGKVNHHPDKEKIIKFIKKYRKRLIWLSDKKLVDVGTIIGLYC</sequence>
<evidence type="ECO:0000259" key="1">
    <source>
        <dbReference type="Pfam" id="PF21778"/>
    </source>
</evidence>
<dbReference type="Proteomes" id="UP000294567">
    <property type="component" value="Unassembled WGS sequence"/>
</dbReference>
<organism evidence="2 3">
    <name type="scientific">Keratinibaculum paraultunense</name>
    <dbReference type="NCBI Taxonomy" id="1278232"/>
    <lineage>
        <taxon>Bacteria</taxon>
        <taxon>Bacillati</taxon>
        <taxon>Bacillota</taxon>
        <taxon>Tissierellia</taxon>
        <taxon>Tissierellales</taxon>
        <taxon>Tepidimicrobiaceae</taxon>
        <taxon>Keratinibaculum</taxon>
    </lineage>
</organism>
<comment type="caution">
    <text evidence="2">The sequence shown here is derived from an EMBL/GenBank/DDBJ whole genome shotgun (WGS) entry which is preliminary data.</text>
</comment>
<proteinExistence type="predicted"/>
<name>A0A4R3L0D6_9FIRM</name>
<feature type="domain" description="DUF6873" evidence="1">
    <location>
        <begin position="16"/>
        <end position="243"/>
    </location>
</feature>
<dbReference type="AlphaFoldDB" id="A0A4R3L0D6"/>
<dbReference type="Pfam" id="PF21778">
    <property type="entry name" value="DUF6873"/>
    <property type="match status" value="1"/>
</dbReference>
<gene>
    <name evidence="2" type="ORF">EDD65_103205</name>
</gene>
<evidence type="ECO:0000313" key="3">
    <source>
        <dbReference type="Proteomes" id="UP000294567"/>
    </source>
</evidence>
<dbReference type="EMBL" id="SMAE01000003">
    <property type="protein sequence ID" value="TCS90889.1"/>
    <property type="molecule type" value="Genomic_DNA"/>
</dbReference>
<protein>
    <recommendedName>
        <fullName evidence="1">DUF6873 domain-containing protein</fullName>
    </recommendedName>
</protein>
<accession>A0A4R3L0D6</accession>
<reference evidence="2 3" key="1">
    <citation type="submission" date="2019-03" db="EMBL/GenBank/DDBJ databases">
        <title>Genomic Encyclopedia of Type Strains, Phase IV (KMG-IV): sequencing the most valuable type-strain genomes for metagenomic binning, comparative biology and taxonomic classification.</title>
        <authorList>
            <person name="Goeker M."/>
        </authorList>
    </citation>
    <scope>NUCLEOTIDE SEQUENCE [LARGE SCALE GENOMIC DNA]</scope>
    <source>
        <strain evidence="2 3">DSM 26752</strain>
    </source>
</reference>